<dbReference type="PATRIC" id="fig|1081904.3.peg.1266"/>
<dbReference type="InterPro" id="IPR001106">
    <property type="entry name" value="Aromatic_Lyase"/>
</dbReference>
<dbReference type="InterPro" id="IPR024083">
    <property type="entry name" value="Fumarase/histidase_N"/>
</dbReference>
<dbReference type="SUPFAM" id="SSF48557">
    <property type="entry name" value="L-aspartase-like"/>
    <property type="match status" value="1"/>
</dbReference>
<name>U2MPY9_9BACT</name>
<reference evidence="2 3" key="1">
    <citation type="submission" date="2013-08" db="EMBL/GenBank/DDBJ databases">
        <authorList>
            <person name="Durkin A.S."/>
            <person name="Haft D.R."/>
            <person name="McCorrison J."/>
            <person name="Torralba M."/>
            <person name="Gillis M."/>
            <person name="Haft D.H."/>
            <person name="Methe B."/>
            <person name="Sutton G."/>
            <person name="Nelson K.E."/>
        </authorList>
    </citation>
    <scope>NUCLEOTIDE SEQUENCE [LARGE SCALE GENOMIC DNA]</scope>
    <source>
        <strain evidence="2 3">F0068</strain>
    </source>
</reference>
<protein>
    <submittedName>
        <fullName evidence="2">Aromatic amino acid lyase</fullName>
    </submittedName>
</protein>
<dbReference type="AlphaFoldDB" id="U2MPY9"/>
<keyword evidence="3" id="KW-1185">Reference proteome</keyword>
<proteinExistence type="predicted"/>
<accession>U2MPY9</accession>
<dbReference type="InterPro" id="IPR008948">
    <property type="entry name" value="L-Aspartase-like"/>
</dbReference>
<comment type="caution">
    <text evidence="2">The sequence shown here is derived from an EMBL/GenBank/DDBJ whole genome shotgun (WGS) entry which is preliminary data.</text>
</comment>
<dbReference type="EMBL" id="AWET01000029">
    <property type="protein sequence ID" value="ERK01349.1"/>
    <property type="molecule type" value="Genomic_DNA"/>
</dbReference>
<evidence type="ECO:0000313" key="2">
    <source>
        <dbReference type="EMBL" id="ERK01349.1"/>
    </source>
</evidence>
<dbReference type="Proteomes" id="UP000016600">
    <property type="component" value="Unassembled WGS sequence"/>
</dbReference>
<dbReference type="Pfam" id="PF00221">
    <property type="entry name" value="Lyase_aromatic"/>
    <property type="match status" value="1"/>
</dbReference>
<dbReference type="CDD" id="cd00332">
    <property type="entry name" value="PAL-HAL"/>
    <property type="match status" value="1"/>
</dbReference>
<dbReference type="Gene3D" id="1.10.275.10">
    <property type="entry name" value="Fumarase/aspartase (N-terminal domain)"/>
    <property type="match status" value="1"/>
</dbReference>
<evidence type="ECO:0000313" key="3">
    <source>
        <dbReference type="Proteomes" id="UP000016600"/>
    </source>
</evidence>
<evidence type="ECO:0000256" key="1">
    <source>
        <dbReference type="ARBA" id="ARBA00023239"/>
    </source>
</evidence>
<dbReference type="FunFam" id="1.10.275.10:FF:000005">
    <property type="entry name" value="Histidine ammonia-lyase"/>
    <property type="match status" value="1"/>
</dbReference>
<keyword evidence="1 2" id="KW-0456">Lyase</keyword>
<dbReference type="GO" id="GO:0016841">
    <property type="term" value="F:ammonia-lyase activity"/>
    <property type="evidence" value="ECO:0007669"/>
    <property type="project" value="UniProtKB-ARBA"/>
</dbReference>
<gene>
    <name evidence="2" type="ORF">HMPREF1218_1662</name>
</gene>
<sequence>MPFSFFGITPIKVLKDIGILKINLYLCNQLEQSSITSYGGRRKIESCRENSQKNMKERVFSVNSVQRNLFYDEKVVLDDGIYQDIRHCYDFLKTFAEDRIIYGINTGFGPMAQWRVDNQDLKDLQYNIIRSHATGAGEPLEDVYVKASMIARVGTFVQAHSGIHPSVVETLVKMINAGIYPFIPRHGSVGASGDLVQLAHIALTLIGEGKVHYRGTWRPTAEVLKENDIKPIQIYIREGLSAVNGTSVMTGISIVNQIYAEKLLDWCVISAVWMNEIAASYDDWMSERLNVCRRHTGQQAMAERMRAVAQGSKRLVKREHELYAQGRHTEKVFRDKVQAYYSLRCTPQILGPVYDTLTAAHQAIDEELNSACDNPVIDPDTNNVYHGGNFHGDYISLEEDKVKIAVVRLAMTTERQLNYLFHDRINGILPPFLNLGKLGLNYGMQACQFTATSTTAECQTLAMPNYVHSIPNNNDNQDIVSMGTNTALLCKEVIENAYQVMAIQMIALAQATDCLAITDDLAPATRAIYNKVRDICPKFVEDTPFYEEIANVIEYLKK</sequence>
<dbReference type="PANTHER" id="PTHR10362">
    <property type="entry name" value="HISTIDINE AMMONIA-LYASE"/>
    <property type="match status" value="1"/>
</dbReference>
<organism evidence="2 3">
    <name type="scientific">Hoylesella pleuritidis F0068</name>
    <dbReference type="NCBI Taxonomy" id="1081904"/>
    <lineage>
        <taxon>Bacteria</taxon>
        <taxon>Pseudomonadati</taxon>
        <taxon>Bacteroidota</taxon>
        <taxon>Bacteroidia</taxon>
        <taxon>Bacteroidales</taxon>
        <taxon>Prevotellaceae</taxon>
        <taxon>Hoylesella</taxon>
    </lineage>
</organism>
<dbReference type="Gene3D" id="1.20.200.10">
    <property type="entry name" value="Fumarase/aspartase (Central domain)"/>
    <property type="match status" value="1"/>
</dbReference>